<gene>
    <name evidence="4" type="ORF">BB560_000736</name>
</gene>
<dbReference type="AlphaFoldDB" id="A0A2T9ZJI9"/>
<name>A0A2T9ZJI9_9FUNG</name>
<evidence type="ECO:0000313" key="5">
    <source>
        <dbReference type="Proteomes" id="UP000245609"/>
    </source>
</evidence>
<dbReference type="InterPro" id="IPR003959">
    <property type="entry name" value="ATPase_AAA_core"/>
</dbReference>
<dbReference type="PANTHER" id="PTHR23077">
    <property type="entry name" value="AAA-FAMILY ATPASE"/>
    <property type="match status" value="1"/>
</dbReference>
<keyword evidence="5" id="KW-1185">Reference proteome</keyword>
<dbReference type="InterPro" id="IPR003593">
    <property type="entry name" value="AAA+_ATPase"/>
</dbReference>
<dbReference type="SUPFAM" id="SSF52540">
    <property type="entry name" value="P-loop containing nucleoside triphosphate hydrolases"/>
    <property type="match status" value="1"/>
</dbReference>
<keyword evidence="2" id="KW-0067">ATP-binding</keyword>
<dbReference type="InterPro" id="IPR027417">
    <property type="entry name" value="P-loop_NTPase"/>
</dbReference>
<dbReference type="SMART" id="SM00382">
    <property type="entry name" value="AAA"/>
    <property type="match status" value="1"/>
</dbReference>
<evidence type="ECO:0000313" key="4">
    <source>
        <dbReference type="EMBL" id="PVV04754.1"/>
    </source>
</evidence>
<dbReference type="Pfam" id="PF00004">
    <property type="entry name" value="AAA"/>
    <property type="match status" value="1"/>
</dbReference>
<dbReference type="GO" id="GO:0005524">
    <property type="term" value="F:ATP binding"/>
    <property type="evidence" value="ECO:0007669"/>
    <property type="project" value="UniProtKB-KW"/>
</dbReference>
<feature type="domain" description="AAA+ ATPase" evidence="3">
    <location>
        <begin position="223"/>
        <end position="363"/>
    </location>
</feature>
<dbReference type="Proteomes" id="UP000245609">
    <property type="component" value="Unassembled WGS sequence"/>
</dbReference>
<dbReference type="InterPro" id="IPR050168">
    <property type="entry name" value="AAA_ATPase_domain"/>
</dbReference>
<evidence type="ECO:0000256" key="1">
    <source>
        <dbReference type="ARBA" id="ARBA00022741"/>
    </source>
</evidence>
<reference evidence="4 5" key="1">
    <citation type="journal article" date="2018" name="MBio">
        <title>Comparative Genomics Reveals the Core Gene Toolbox for the Fungus-Insect Symbiosis.</title>
        <authorList>
            <person name="Wang Y."/>
            <person name="Stata M."/>
            <person name="Wang W."/>
            <person name="Stajich J.E."/>
            <person name="White M.M."/>
            <person name="Moncalvo J.M."/>
        </authorList>
    </citation>
    <scope>NUCLEOTIDE SEQUENCE [LARGE SCALE GENOMIC DNA]</scope>
    <source>
        <strain evidence="4 5">SC-DP-2</strain>
    </source>
</reference>
<dbReference type="EMBL" id="MBFS01000083">
    <property type="protein sequence ID" value="PVV04754.1"/>
    <property type="molecule type" value="Genomic_DNA"/>
</dbReference>
<comment type="caution">
    <text evidence="4">The sequence shown here is derived from an EMBL/GenBank/DDBJ whole genome shotgun (WGS) entry which is preliminary data.</text>
</comment>
<dbReference type="GO" id="GO:0016887">
    <property type="term" value="F:ATP hydrolysis activity"/>
    <property type="evidence" value="ECO:0007669"/>
    <property type="project" value="InterPro"/>
</dbReference>
<organism evidence="4 5">
    <name type="scientific">Smittium megazygosporum</name>
    <dbReference type="NCBI Taxonomy" id="133381"/>
    <lineage>
        <taxon>Eukaryota</taxon>
        <taxon>Fungi</taxon>
        <taxon>Fungi incertae sedis</taxon>
        <taxon>Zoopagomycota</taxon>
        <taxon>Kickxellomycotina</taxon>
        <taxon>Harpellomycetes</taxon>
        <taxon>Harpellales</taxon>
        <taxon>Legeriomycetaceae</taxon>
        <taxon>Smittium</taxon>
    </lineage>
</organism>
<dbReference type="GO" id="GO:0005737">
    <property type="term" value="C:cytoplasm"/>
    <property type="evidence" value="ECO:0007669"/>
    <property type="project" value="TreeGrafter"/>
</dbReference>
<protein>
    <recommendedName>
        <fullName evidence="3">AAA+ ATPase domain-containing protein</fullName>
    </recommendedName>
</protein>
<dbReference type="OrthoDB" id="5421at2759"/>
<dbReference type="Gene3D" id="1.10.8.60">
    <property type="match status" value="1"/>
</dbReference>
<evidence type="ECO:0000256" key="2">
    <source>
        <dbReference type="ARBA" id="ARBA00022840"/>
    </source>
</evidence>
<sequence>MLKSWITSLSRFNFIFVGLISELSLNERLDIYSLFERHIYLKLEYNDRLELSSFLLHDFIGHVNADLESVSREIALKTTGYTVGNILLLIKITSQQVLESSKNDLNQINHFDISDVLSAIDSLNIMSTPGIESSNGKDHTQQIKDVIDLQSKHIRILEVSKFPLAHFDISLSDFGGYKDVISNLTLWVNLIKKELLDEGGIKTKPGFENNIEADSQLSRNVSVSKKLLIYGEAGCGKSLLARALASLLHRPIIVVRLSDLFSEYFGETEKNIRDLFRSAKNSTIIIDDIESISEKRTGQENSIENRLVSTLLNELDGISSSTSSTGKSKEAIVIATTNKLSKIDDAIVRPGRFSKTVKLSLPSFEDRIDILKTLTKKTPLNPNVDFSVISKYTDGWSGARLSLLHRNACYSAMRKSKRSFSLDMENYLHALRSM</sequence>
<keyword evidence="1" id="KW-0547">Nucleotide-binding</keyword>
<dbReference type="STRING" id="133381.A0A2T9ZJI9"/>
<dbReference type="Gene3D" id="3.40.50.300">
    <property type="entry name" value="P-loop containing nucleotide triphosphate hydrolases"/>
    <property type="match status" value="1"/>
</dbReference>
<evidence type="ECO:0000259" key="3">
    <source>
        <dbReference type="SMART" id="SM00382"/>
    </source>
</evidence>
<proteinExistence type="predicted"/>
<accession>A0A2T9ZJI9</accession>
<dbReference type="PANTHER" id="PTHR23077:SF27">
    <property type="entry name" value="ATPASE FAMILY GENE 2 PROTEIN HOMOLOG A"/>
    <property type="match status" value="1"/>
</dbReference>